<dbReference type="AlphaFoldDB" id="A0AAV2TED7"/>
<accession>A0AAV2TED7</accession>
<dbReference type="Proteomes" id="UP001497525">
    <property type="component" value="Unassembled WGS sequence"/>
</dbReference>
<dbReference type="EMBL" id="CAXLJL010000220">
    <property type="protein sequence ID" value="CAL5134671.1"/>
    <property type="molecule type" value="Genomic_DNA"/>
</dbReference>
<evidence type="ECO:0000313" key="2">
    <source>
        <dbReference type="Proteomes" id="UP001497525"/>
    </source>
</evidence>
<sequence length="144" mass="16623">MADTEDIEPNRWRAEREITVSSENTVRTIISSLLQLLSRLSTYVSNEDMENVIFAAKAFDSRQMDIDELLVVIQEARQKAGERLAIRKRSLEDLQQTLSVSSDGLYQRSPVNYNGKRLLKMKSTDLVSVFFRFPMHLYILPKVP</sequence>
<protein>
    <submittedName>
        <fullName evidence="1">Uncharacterized protein</fullName>
    </submittedName>
</protein>
<gene>
    <name evidence="1" type="ORF">CDAUBV1_LOCUS8525</name>
</gene>
<reference evidence="1" key="1">
    <citation type="submission" date="2024-06" db="EMBL/GenBank/DDBJ databases">
        <authorList>
            <person name="Liu X."/>
            <person name="Lenzi L."/>
            <person name="Haldenby T S."/>
            <person name="Uol C."/>
        </authorList>
    </citation>
    <scope>NUCLEOTIDE SEQUENCE</scope>
</reference>
<comment type="caution">
    <text evidence="1">The sequence shown here is derived from an EMBL/GenBank/DDBJ whole genome shotgun (WGS) entry which is preliminary data.</text>
</comment>
<name>A0AAV2TED7_CALDB</name>
<evidence type="ECO:0000313" key="1">
    <source>
        <dbReference type="EMBL" id="CAL5134671.1"/>
    </source>
</evidence>
<organism evidence="1 2">
    <name type="scientific">Calicophoron daubneyi</name>
    <name type="common">Rumen fluke</name>
    <name type="synonym">Paramphistomum daubneyi</name>
    <dbReference type="NCBI Taxonomy" id="300641"/>
    <lineage>
        <taxon>Eukaryota</taxon>
        <taxon>Metazoa</taxon>
        <taxon>Spiralia</taxon>
        <taxon>Lophotrochozoa</taxon>
        <taxon>Platyhelminthes</taxon>
        <taxon>Trematoda</taxon>
        <taxon>Digenea</taxon>
        <taxon>Plagiorchiida</taxon>
        <taxon>Pronocephalata</taxon>
        <taxon>Paramphistomoidea</taxon>
        <taxon>Paramphistomidae</taxon>
        <taxon>Calicophoron</taxon>
    </lineage>
</organism>
<proteinExistence type="predicted"/>